<evidence type="ECO:0000313" key="1">
    <source>
        <dbReference type="EMBL" id="NEZ57288.1"/>
    </source>
</evidence>
<evidence type="ECO:0008006" key="3">
    <source>
        <dbReference type="Google" id="ProtNLM"/>
    </source>
</evidence>
<dbReference type="EMBL" id="QXHD01000004">
    <property type="protein sequence ID" value="NEZ57288.1"/>
    <property type="molecule type" value="Genomic_DNA"/>
</dbReference>
<dbReference type="PROSITE" id="PS51257">
    <property type="entry name" value="PROKAR_LIPOPROTEIN"/>
    <property type="match status" value="1"/>
</dbReference>
<reference evidence="1 2" key="1">
    <citation type="journal article" date="2020" name="Microb. Ecol.">
        <title>Ecogenomics of the Marine Benthic Filamentous Cyanobacterium Adonisia.</title>
        <authorList>
            <person name="Walter J.M."/>
            <person name="Coutinho F.H."/>
            <person name="Leomil L."/>
            <person name="Hargreaves P.I."/>
            <person name="Campeao M.E."/>
            <person name="Vieira V.V."/>
            <person name="Silva B.S."/>
            <person name="Fistarol G.O."/>
            <person name="Salomon P.S."/>
            <person name="Sawabe T."/>
            <person name="Mino S."/>
            <person name="Hosokawa M."/>
            <person name="Miyashita H."/>
            <person name="Maruyama F."/>
            <person name="van Verk M.C."/>
            <person name="Dutilh B.E."/>
            <person name="Thompson C.C."/>
            <person name="Thompson F.L."/>
        </authorList>
    </citation>
    <scope>NUCLEOTIDE SEQUENCE [LARGE SCALE GENOMIC DNA]</scope>
    <source>
        <strain evidence="1 2">CCMR0081</strain>
    </source>
</reference>
<comment type="caution">
    <text evidence="1">The sequence shown here is derived from an EMBL/GenBank/DDBJ whole genome shotgun (WGS) entry which is preliminary data.</text>
</comment>
<name>A0A6M0RM27_9CYAN</name>
<protein>
    <recommendedName>
        <fullName evidence="3">Lipoprotein</fullName>
    </recommendedName>
</protein>
<dbReference type="Proteomes" id="UP000481033">
    <property type="component" value="Unassembled WGS sequence"/>
</dbReference>
<dbReference type="RefSeq" id="WP_163660732.1">
    <property type="nucleotide sequence ID" value="NZ_QXHD01000004.1"/>
</dbReference>
<keyword evidence="2" id="KW-1185">Reference proteome</keyword>
<dbReference type="AlphaFoldDB" id="A0A6M0RM27"/>
<evidence type="ECO:0000313" key="2">
    <source>
        <dbReference type="Proteomes" id="UP000481033"/>
    </source>
</evidence>
<gene>
    <name evidence="1" type="ORF">DXZ20_16740</name>
</gene>
<sequence>MLRKVSVAIGALLLIGLLVVGGCQLTQSKASLPSDTAKWEQIEEQTPAVAVDKKAVINGGEFNKFFPTANGFERVYTQEKDGFAEAKLKQDGNTLAMLSVSDTASNPSATLKYQNSDRTLAGYPLVEVGSTASSLLVSDRLQVKVLSRDTDFTPSDREAWLEKFDLDGLAKLVN</sequence>
<proteinExistence type="predicted"/>
<accession>A0A6M0RM27</accession>
<organism evidence="1 2">
    <name type="scientific">Adonisia turfae CCMR0081</name>
    <dbReference type="NCBI Taxonomy" id="2292702"/>
    <lineage>
        <taxon>Bacteria</taxon>
        <taxon>Bacillati</taxon>
        <taxon>Cyanobacteriota</taxon>
        <taxon>Adonisia</taxon>
        <taxon>Adonisia turfae</taxon>
    </lineage>
</organism>